<comment type="catalytic activity">
    <reaction evidence="10">
        <text>2 D-alanine + ATP = D-alanyl-D-alanine + ADP + phosphate + H(+)</text>
        <dbReference type="Rhea" id="RHEA:11224"/>
        <dbReference type="ChEBI" id="CHEBI:15378"/>
        <dbReference type="ChEBI" id="CHEBI:30616"/>
        <dbReference type="ChEBI" id="CHEBI:43474"/>
        <dbReference type="ChEBI" id="CHEBI:57416"/>
        <dbReference type="ChEBI" id="CHEBI:57822"/>
        <dbReference type="ChEBI" id="CHEBI:456216"/>
        <dbReference type="EC" id="6.3.2.4"/>
    </reaction>
</comment>
<dbReference type="Gene3D" id="3.30.470.20">
    <property type="entry name" value="ATP-grasp fold, B domain"/>
    <property type="match status" value="2"/>
</dbReference>
<keyword evidence="6 11" id="KW-0067">ATP-binding</keyword>
<dbReference type="AlphaFoldDB" id="A0A345ZBU7"/>
<gene>
    <name evidence="10" type="primary">ddl</name>
    <name evidence="13" type="ORF">C0J27_03375</name>
</gene>
<evidence type="ECO:0000313" key="14">
    <source>
        <dbReference type="Proteomes" id="UP000254834"/>
    </source>
</evidence>
<evidence type="ECO:0000256" key="6">
    <source>
        <dbReference type="ARBA" id="ARBA00022840"/>
    </source>
</evidence>
<name>A0A345ZBU7_9BACT</name>
<dbReference type="Pfam" id="PF01820">
    <property type="entry name" value="Dala_Dala_lig_N"/>
    <property type="match status" value="2"/>
</dbReference>
<dbReference type="OrthoDB" id="9813261at2"/>
<evidence type="ECO:0000256" key="11">
    <source>
        <dbReference type="PROSITE-ProRule" id="PRU00409"/>
    </source>
</evidence>
<accession>A0A345ZBU7</accession>
<sequence length="729" mass="81024">MLKVGVLMGGMSIEREVSFNSGRTICDHLDADLFQVIPLFQSVDGKLYILPWTFLYRGKIADFQARLTTQAQQVSWDELPHLVDFMYIAVHGKYGEDGRLQAMLELLNIPYLGSKKLASALGMNKQLHNEFLRAQQIDVPAGFCISVSQIKNYNSSVIEKQLIDHNLQFPLIVKPSHEGSSFGVFVVKQLQDLQKAVETACFISCSKGQSVMIEEKVHGMEFTCIIITDNTTGELVALPPTEVLISKGSEYFDYQQKYMPGAVHEKTPARCSDSLIKKIQETCKAAMKIIGFTNLARIDGFLTPDERVVIIDSNPLSGMGPATFLFRQAAEVNIGHTELINHLIKTELKSYDMEKAAEKQTSTNLKKLRVGVLFGGPSNEKEISLESGRNVIYKLSTKKYEIVPLFVSSDVKLNIIDNRLLVCHSTREIEENLDTSQQIGWSDLATHIDFAFIALHGGPGEDGTIQGALEMLQIPYNGSGVFTSSLCMDKFKTTNFLSSQGFHVPKSLLLSYDTWAQKDESLEIFLQSIGYPCIIKPHDDGCSVMVSAPKNREEVEIALQELFMQKKYALIEELITGMELTVGVLGNENPQALMPSQTVVKGALLSLEEKFLPGAGENQTPALLPETDLAFVRKEIQAMFQAVDGRGYARIDCFFQTAQQSPTGQRRVILIEINTLPGLTPATCIFHQAAEDGMRPMEFIDKIIELGLQEHEKSASVCVDKALEIQQSL</sequence>
<dbReference type="Proteomes" id="UP000254834">
    <property type="component" value="Chromosome"/>
</dbReference>
<dbReference type="SUPFAM" id="SSF56059">
    <property type="entry name" value="Glutathione synthetase ATP-binding domain-like"/>
    <property type="match status" value="2"/>
</dbReference>
<dbReference type="GO" id="GO:0005737">
    <property type="term" value="C:cytoplasm"/>
    <property type="evidence" value="ECO:0007669"/>
    <property type="project" value="UniProtKB-SubCell"/>
</dbReference>
<dbReference type="PROSITE" id="PS50975">
    <property type="entry name" value="ATP_GRASP"/>
    <property type="match status" value="2"/>
</dbReference>
<dbReference type="GO" id="GO:0008716">
    <property type="term" value="F:D-alanine-D-alanine ligase activity"/>
    <property type="evidence" value="ECO:0007669"/>
    <property type="project" value="UniProtKB-UniRule"/>
</dbReference>
<dbReference type="InterPro" id="IPR005905">
    <property type="entry name" value="D_ala_D_ala"/>
</dbReference>
<dbReference type="Pfam" id="PF07478">
    <property type="entry name" value="Dala_Dala_lig_C"/>
    <property type="match status" value="2"/>
</dbReference>
<dbReference type="InterPro" id="IPR016185">
    <property type="entry name" value="PreATP-grasp_dom_sf"/>
</dbReference>
<keyword evidence="3 10" id="KW-0963">Cytoplasm</keyword>
<keyword evidence="8 10" id="KW-0573">Peptidoglycan synthesis</keyword>
<dbReference type="InterPro" id="IPR011761">
    <property type="entry name" value="ATP-grasp"/>
</dbReference>
<dbReference type="SUPFAM" id="SSF52440">
    <property type="entry name" value="PreATP-grasp domain"/>
    <property type="match status" value="2"/>
</dbReference>
<dbReference type="Gene3D" id="3.40.50.20">
    <property type="match status" value="2"/>
</dbReference>
<dbReference type="RefSeq" id="WP_115585779.1">
    <property type="nucleotide sequence ID" value="NZ_CP025544.1"/>
</dbReference>
<evidence type="ECO:0000256" key="1">
    <source>
        <dbReference type="ARBA" id="ARBA00004496"/>
    </source>
</evidence>
<comment type="similarity">
    <text evidence="2 10">Belongs to the D-alanine--D-alanine ligase family.</text>
</comment>
<dbReference type="Gene3D" id="3.30.1490.20">
    <property type="entry name" value="ATP-grasp fold, A domain"/>
    <property type="match status" value="2"/>
</dbReference>
<evidence type="ECO:0000256" key="7">
    <source>
        <dbReference type="ARBA" id="ARBA00022960"/>
    </source>
</evidence>
<comment type="function">
    <text evidence="10">Cell wall formation.</text>
</comment>
<evidence type="ECO:0000256" key="2">
    <source>
        <dbReference type="ARBA" id="ARBA00010871"/>
    </source>
</evidence>
<dbReference type="UniPathway" id="UPA00219"/>
<keyword evidence="5 11" id="KW-0547">Nucleotide-binding</keyword>
<evidence type="ECO:0000313" key="13">
    <source>
        <dbReference type="EMBL" id="AXK60764.1"/>
    </source>
</evidence>
<evidence type="ECO:0000256" key="4">
    <source>
        <dbReference type="ARBA" id="ARBA00022598"/>
    </source>
</evidence>
<dbReference type="HAMAP" id="MF_00047">
    <property type="entry name" value="Dala_Dala_lig"/>
    <property type="match status" value="2"/>
</dbReference>
<dbReference type="EMBL" id="CP025544">
    <property type="protein sequence ID" value="AXK60764.1"/>
    <property type="molecule type" value="Genomic_DNA"/>
</dbReference>
<evidence type="ECO:0000256" key="5">
    <source>
        <dbReference type="ARBA" id="ARBA00022741"/>
    </source>
</evidence>
<protein>
    <recommendedName>
        <fullName evidence="10">D-alanine--D-alanine ligase</fullName>
        <ecNumber evidence="10">6.3.2.4</ecNumber>
    </recommendedName>
    <alternativeName>
        <fullName evidence="10">D-Ala-D-Ala ligase</fullName>
    </alternativeName>
    <alternativeName>
        <fullName evidence="10">D-alanylalanine synthetase</fullName>
    </alternativeName>
</protein>
<evidence type="ECO:0000256" key="3">
    <source>
        <dbReference type="ARBA" id="ARBA00022490"/>
    </source>
</evidence>
<dbReference type="InterPro" id="IPR000291">
    <property type="entry name" value="D-Ala_lig_Van_CS"/>
</dbReference>
<dbReference type="InterPro" id="IPR011095">
    <property type="entry name" value="Dala_Dala_lig_C"/>
</dbReference>
<proteinExistence type="inferred from homology"/>
<comment type="pathway">
    <text evidence="10">Cell wall biogenesis; peptidoglycan biosynthesis.</text>
</comment>
<keyword evidence="4 10" id="KW-0436">Ligase</keyword>
<dbReference type="PANTHER" id="PTHR23132">
    <property type="entry name" value="D-ALANINE--D-ALANINE LIGASE"/>
    <property type="match status" value="1"/>
</dbReference>
<keyword evidence="9 10" id="KW-0961">Cell wall biogenesis/degradation</keyword>
<dbReference type="GO" id="GO:0046872">
    <property type="term" value="F:metal ion binding"/>
    <property type="evidence" value="ECO:0007669"/>
    <property type="project" value="InterPro"/>
</dbReference>
<dbReference type="GO" id="GO:0009252">
    <property type="term" value="P:peptidoglycan biosynthetic process"/>
    <property type="evidence" value="ECO:0007669"/>
    <property type="project" value="UniProtKB-UniRule"/>
</dbReference>
<keyword evidence="14" id="KW-1185">Reference proteome</keyword>
<feature type="domain" description="ATP-grasp" evidence="12">
    <location>
        <begin position="494"/>
        <end position="705"/>
    </location>
</feature>
<dbReference type="GO" id="GO:0005524">
    <property type="term" value="F:ATP binding"/>
    <property type="evidence" value="ECO:0007669"/>
    <property type="project" value="UniProtKB-UniRule"/>
</dbReference>
<evidence type="ECO:0000256" key="8">
    <source>
        <dbReference type="ARBA" id="ARBA00022984"/>
    </source>
</evidence>
<reference evidence="13 14" key="1">
    <citation type="submission" date="2017-12" db="EMBL/GenBank/DDBJ databases">
        <title>Chromulinavorax destructans is a abundant pathogen of dominant heterotrophic picoflagllates.</title>
        <authorList>
            <person name="Deeg C.M."/>
            <person name="Zimmer M."/>
            <person name="Suttle C.A."/>
        </authorList>
    </citation>
    <scope>NUCLEOTIDE SEQUENCE [LARGE SCALE GENOMIC DNA]</scope>
    <source>
        <strain evidence="13 14">SeV1</strain>
    </source>
</reference>
<evidence type="ECO:0000259" key="12">
    <source>
        <dbReference type="PROSITE" id="PS50975"/>
    </source>
</evidence>
<evidence type="ECO:0000256" key="10">
    <source>
        <dbReference type="HAMAP-Rule" id="MF_00047"/>
    </source>
</evidence>
<dbReference type="EC" id="6.3.2.4" evidence="10"/>
<dbReference type="PROSITE" id="PS00843">
    <property type="entry name" value="DALA_DALA_LIGASE_1"/>
    <property type="match status" value="2"/>
</dbReference>
<dbReference type="InterPro" id="IPR011127">
    <property type="entry name" value="Dala_Dala_lig_N"/>
</dbReference>
<organism evidence="13 14">
    <name type="scientific">Candidatus Chromulinivorax destructor</name>
    <dbReference type="NCBI Taxonomy" id="2066483"/>
    <lineage>
        <taxon>Bacteria</taxon>
        <taxon>Candidatus Babelota</taxon>
        <taxon>Candidatus Babeliae</taxon>
        <taxon>Candidatus Babeliales</taxon>
        <taxon>Candidatus Chromulinivoraceae</taxon>
        <taxon>Candidatus Chromulinivorax</taxon>
    </lineage>
</organism>
<keyword evidence="7 10" id="KW-0133">Cell shape</keyword>
<dbReference type="PANTHER" id="PTHR23132:SF23">
    <property type="entry name" value="D-ALANINE--D-ALANINE LIGASE B"/>
    <property type="match status" value="1"/>
</dbReference>
<dbReference type="InterPro" id="IPR013815">
    <property type="entry name" value="ATP_grasp_subdomain_1"/>
</dbReference>
<dbReference type="GO" id="GO:0008360">
    <property type="term" value="P:regulation of cell shape"/>
    <property type="evidence" value="ECO:0007669"/>
    <property type="project" value="UniProtKB-KW"/>
</dbReference>
<dbReference type="GO" id="GO:0071555">
    <property type="term" value="P:cell wall organization"/>
    <property type="evidence" value="ECO:0007669"/>
    <property type="project" value="UniProtKB-KW"/>
</dbReference>
<feature type="domain" description="ATP-grasp" evidence="12">
    <location>
        <begin position="129"/>
        <end position="345"/>
    </location>
</feature>
<comment type="subcellular location">
    <subcellularLocation>
        <location evidence="1 10">Cytoplasm</location>
    </subcellularLocation>
</comment>
<dbReference type="KEGG" id="cdes:C0J27_03375"/>
<evidence type="ECO:0000256" key="9">
    <source>
        <dbReference type="ARBA" id="ARBA00023316"/>
    </source>
</evidence>